<evidence type="ECO:0000313" key="5">
    <source>
        <dbReference type="Proteomes" id="UP001642409"/>
    </source>
</evidence>
<dbReference type="Gene3D" id="3.80.10.10">
    <property type="entry name" value="Ribonuclease Inhibitor"/>
    <property type="match status" value="1"/>
</dbReference>
<dbReference type="PANTHER" id="PTHR46652:SF3">
    <property type="entry name" value="LEUCINE-RICH REPEAT-CONTAINING PROTEIN 9"/>
    <property type="match status" value="1"/>
</dbReference>
<evidence type="ECO:0000256" key="2">
    <source>
        <dbReference type="ARBA" id="ARBA00022737"/>
    </source>
</evidence>
<gene>
    <name evidence="3" type="ORF">HINF_LOCUS33412</name>
    <name evidence="4" type="ORF">HINF_LOCUS49215</name>
</gene>
<protein>
    <submittedName>
        <fullName evidence="3">Leucine-rich repeat domain-containing protein</fullName>
    </submittedName>
    <submittedName>
        <fullName evidence="4">Leucine-rich_repeat domain-containing protein</fullName>
    </submittedName>
</protein>
<organism evidence="3">
    <name type="scientific">Hexamita inflata</name>
    <dbReference type="NCBI Taxonomy" id="28002"/>
    <lineage>
        <taxon>Eukaryota</taxon>
        <taxon>Metamonada</taxon>
        <taxon>Diplomonadida</taxon>
        <taxon>Hexamitidae</taxon>
        <taxon>Hexamitinae</taxon>
        <taxon>Hexamita</taxon>
    </lineage>
</organism>
<keyword evidence="1" id="KW-0433">Leucine-rich repeat</keyword>
<dbReference type="InterPro" id="IPR050836">
    <property type="entry name" value="SDS22/Internalin_LRR"/>
</dbReference>
<keyword evidence="5" id="KW-1185">Reference proteome</keyword>
<dbReference type="Proteomes" id="UP001642409">
    <property type="component" value="Unassembled WGS sequence"/>
</dbReference>
<dbReference type="PROSITE" id="PS51450">
    <property type="entry name" value="LRR"/>
    <property type="match status" value="2"/>
</dbReference>
<sequence length="311" mass="36177">MDIWLGIISSDNEDNININSEKVYSLCQYLNQNYTEEKLKKSQKLKIIGIHFTCISGISQYSMISQLILNKNEISDITELKHMRQIKSLDLSSNQITNIWPLVYLRNLKDVNLNFNNVNCLLAFFGNKQLVSLQLNNNEIINLDPLQDCVQLQDLSLIENNIIDFYILCDMKKLDSVELDGNMLIGAASYAREYESENEDGEDEEEDEKEYNYGRKYDEYDDGKFGKFYFGIQNIASKADQRFNDRLGKVTDSCIEQLKHYYQMHHMKKSYNNKIFLAKSKIANKLCSALNQLNHIVTYFTEAMSLSNTFE</sequence>
<dbReference type="InterPro" id="IPR001611">
    <property type="entry name" value="Leu-rich_rpt"/>
</dbReference>
<accession>A0AA86Q486</accession>
<dbReference type="AlphaFoldDB" id="A0AA86Q486"/>
<comment type="caution">
    <text evidence="3">The sequence shown here is derived from an EMBL/GenBank/DDBJ whole genome shotgun (WGS) entry which is preliminary data.</text>
</comment>
<keyword evidence="2" id="KW-0677">Repeat</keyword>
<proteinExistence type="predicted"/>
<evidence type="ECO:0000313" key="3">
    <source>
        <dbReference type="EMBL" id="CAI9945767.1"/>
    </source>
</evidence>
<dbReference type="SUPFAM" id="SSF52058">
    <property type="entry name" value="L domain-like"/>
    <property type="match status" value="1"/>
</dbReference>
<evidence type="ECO:0000313" key="4">
    <source>
        <dbReference type="EMBL" id="CAL6060417.1"/>
    </source>
</evidence>
<dbReference type="EMBL" id="CAXDID020000230">
    <property type="protein sequence ID" value="CAL6060417.1"/>
    <property type="molecule type" value="Genomic_DNA"/>
</dbReference>
<evidence type="ECO:0000256" key="1">
    <source>
        <dbReference type="ARBA" id="ARBA00022614"/>
    </source>
</evidence>
<reference evidence="3" key="1">
    <citation type="submission" date="2023-06" db="EMBL/GenBank/DDBJ databases">
        <authorList>
            <person name="Kurt Z."/>
        </authorList>
    </citation>
    <scope>NUCLEOTIDE SEQUENCE</scope>
</reference>
<reference evidence="4 5" key="2">
    <citation type="submission" date="2024-07" db="EMBL/GenBank/DDBJ databases">
        <authorList>
            <person name="Akdeniz Z."/>
        </authorList>
    </citation>
    <scope>NUCLEOTIDE SEQUENCE [LARGE SCALE GENOMIC DNA]</scope>
</reference>
<dbReference type="InterPro" id="IPR032675">
    <property type="entry name" value="LRR_dom_sf"/>
</dbReference>
<dbReference type="EMBL" id="CATOUU010000751">
    <property type="protein sequence ID" value="CAI9945767.1"/>
    <property type="molecule type" value="Genomic_DNA"/>
</dbReference>
<dbReference type="PANTHER" id="PTHR46652">
    <property type="entry name" value="LEUCINE-RICH REPEAT AND IQ DOMAIN-CONTAINING PROTEIN 1-RELATED"/>
    <property type="match status" value="1"/>
</dbReference>
<name>A0AA86Q486_9EUKA</name>